<protein>
    <recommendedName>
        <fullName evidence="5">Pentatricopeptide repeat-containing protein, chloroplastic</fullName>
    </recommendedName>
</protein>
<gene>
    <name evidence="3" type="ORF">SNEC2469_LOCUS25457</name>
</gene>
<evidence type="ECO:0000256" key="1">
    <source>
        <dbReference type="ARBA" id="ARBA00007626"/>
    </source>
</evidence>
<dbReference type="PANTHER" id="PTHR46128:SF329">
    <property type="entry name" value="MITOCHONDRIAL GROUP I INTRON SPLICING FACTOR DMR1"/>
    <property type="match status" value="1"/>
</dbReference>
<dbReference type="Pfam" id="PF01535">
    <property type="entry name" value="PPR"/>
    <property type="match status" value="2"/>
</dbReference>
<dbReference type="PANTHER" id="PTHR46128">
    <property type="entry name" value="MITOCHONDRIAL GROUP I INTRON SPLICING FACTOR CCM1"/>
    <property type="match status" value="1"/>
</dbReference>
<dbReference type="Pfam" id="PF13041">
    <property type="entry name" value="PPR_2"/>
    <property type="match status" value="1"/>
</dbReference>
<reference evidence="3" key="1">
    <citation type="submission" date="2021-02" db="EMBL/GenBank/DDBJ databases">
        <authorList>
            <person name="Dougan E. K."/>
            <person name="Rhodes N."/>
            <person name="Thang M."/>
            <person name="Chan C."/>
        </authorList>
    </citation>
    <scope>NUCLEOTIDE SEQUENCE</scope>
</reference>
<feature type="repeat" description="PPR" evidence="2">
    <location>
        <begin position="301"/>
        <end position="335"/>
    </location>
</feature>
<dbReference type="InterPro" id="IPR011990">
    <property type="entry name" value="TPR-like_helical_dom_sf"/>
</dbReference>
<evidence type="ECO:0000256" key="2">
    <source>
        <dbReference type="PROSITE-ProRule" id="PRU00708"/>
    </source>
</evidence>
<feature type="repeat" description="PPR" evidence="2">
    <location>
        <begin position="371"/>
        <end position="407"/>
    </location>
</feature>
<dbReference type="Proteomes" id="UP000601435">
    <property type="component" value="Unassembled WGS sequence"/>
</dbReference>
<comment type="similarity">
    <text evidence="1">Belongs to the PPR family. P subfamily.</text>
</comment>
<dbReference type="InterPro" id="IPR002885">
    <property type="entry name" value="PPR_rpt"/>
</dbReference>
<dbReference type="OrthoDB" id="425026at2759"/>
<evidence type="ECO:0008006" key="5">
    <source>
        <dbReference type="Google" id="ProtNLM"/>
    </source>
</evidence>
<dbReference type="EMBL" id="CAJNJA010050254">
    <property type="protein sequence ID" value="CAE7840611.1"/>
    <property type="molecule type" value="Genomic_DNA"/>
</dbReference>
<dbReference type="InterPro" id="IPR050872">
    <property type="entry name" value="PPR_P_subfamily"/>
</dbReference>
<evidence type="ECO:0000313" key="4">
    <source>
        <dbReference type="Proteomes" id="UP000601435"/>
    </source>
</evidence>
<dbReference type="Gene3D" id="1.25.40.10">
    <property type="entry name" value="Tetratricopeptide repeat domain"/>
    <property type="match status" value="4"/>
</dbReference>
<accession>A0A812ZU53</accession>
<name>A0A812ZU53_9DINO</name>
<proteinExistence type="inferred from homology"/>
<feature type="repeat" description="PPR" evidence="2">
    <location>
        <begin position="53"/>
        <end position="87"/>
    </location>
</feature>
<comment type="caution">
    <text evidence="3">The sequence shown here is derived from an EMBL/GenBank/DDBJ whole genome shotgun (WGS) entry which is preliminary data.</text>
</comment>
<dbReference type="PROSITE" id="PS51375">
    <property type="entry name" value="PPR"/>
    <property type="match status" value="4"/>
</dbReference>
<keyword evidence="4" id="KW-1185">Reference proteome</keyword>
<evidence type="ECO:0000313" key="3">
    <source>
        <dbReference type="EMBL" id="CAE7840611.1"/>
    </source>
</evidence>
<sequence>MPTCPMRAEKLPDQRWASPRECSKVLVHLRRKKCWSDALHLFDQAQKSTAELDTVCYNVVLSIFRDIQWWEQALVTFEQMQKSGPLPSVVSYSTAVSACETSTCWQVAIDLLQSACERRHATDTILLCAATSACGRALQWKLALHLAGRTVTASKRDSGIDPKAVAALNAAMTAFGVFWEKALQLLARIQYLGMQPDIISYGATMQSCDRASQWMKANALLATAVKSVRPSVVAFGAAASSCAKGQVWHKAMELLARSHFSGLGEEAPLCGAVLSSCEKAAAWSRALNLLYTRADGPLRPNVLMFSAVISACEKAHRWQMALWLLSNMWAAGPRPDIVAVNACLSACEKCGRWEQAFVLCEEARARLLFLNTISYNSLLSALAVGQSWHTARELHLVEEMKSAAVIPDIITYNSLMAGCTRRKDWERMLTYFLEMRETALKPDQFSYGAALAVCDQAENWQLALVLLAWMQGDAVHSNTCICNSALGACAKAGKWQLSLQLLSDLMYMGAQVCPDQVSFNCVLRACSSRHMWEASLLVAAKMQELVEPDPKSFNAVCEAAEMALQVRCVPEFLAACSTEDVLWVPAAIGANTVQCCRLSHSHSNDFRQVRKGQDSELSQCIDALYRHRKETLRFLRRCEDSRDLKLLRAALDPQPLRQEGTSRSRAPVRAVHATQKLVRECEATPLSAPDYVWSPETLGSVAARGWQCLAAPVNASASTVQFCPGHTF</sequence>
<dbReference type="NCBIfam" id="TIGR00756">
    <property type="entry name" value="PPR"/>
    <property type="match status" value="1"/>
</dbReference>
<feature type="repeat" description="PPR" evidence="2">
    <location>
        <begin position="408"/>
        <end position="442"/>
    </location>
</feature>
<organism evidence="3 4">
    <name type="scientific">Symbiodinium necroappetens</name>
    <dbReference type="NCBI Taxonomy" id="1628268"/>
    <lineage>
        <taxon>Eukaryota</taxon>
        <taxon>Sar</taxon>
        <taxon>Alveolata</taxon>
        <taxon>Dinophyceae</taxon>
        <taxon>Suessiales</taxon>
        <taxon>Symbiodiniaceae</taxon>
        <taxon>Symbiodinium</taxon>
    </lineage>
</organism>
<dbReference type="AlphaFoldDB" id="A0A812ZU53"/>